<feature type="transmembrane region" description="Helical" evidence="1">
    <location>
        <begin position="255"/>
        <end position="273"/>
    </location>
</feature>
<feature type="transmembrane region" description="Helical" evidence="1">
    <location>
        <begin position="193"/>
        <end position="212"/>
    </location>
</feature>
<keyword evidence="1" id="KW-1133">Transmembrane helix</keyword>
<dbReference type="Pfam" id="PF09852">
    <property type="entry name" value="DUF2079"/>
    <property type="match status" value="1"/>
</dbReference>
<feature type="transmembrane region" description="Helical" evidence="1">
    <location>
        <begin position="62"/>
        <end position="84"/>
    </location>
</feature>
<dbReference type="RefSeq" id="WP_211468470.1">
    <property type="nucleotide sequence ID" value="NZ_JAGSXH010000042.1"/>
</dbReference>
<feature type="transmembrane region" description="Helical" evidence="1">
    <location>
        <begin position="135"/>
        <end position="161"/>
    </location>
</feature>
<keyword evidence="3" id="KW-1185">Reference proteome</keyword>
<feature type="transmembrane region" description="Helical" evidence="1">
    <location>
        <begin position="168"/>
        <end position="187"/>
    </location>
</feature>
<dbReference type="InterPro" id="IPR018650">
    <property type="entry name" value="STSV1_Orf64"/>
</dbReference>
<keyword evidence="1" id="KW-0812">Transmembrane</keyword>
<evidence type="ECO:0000313" key="3">
    <source>
        <dbReference type="Proteomes" id="UP000677913"/>
    </source>
</evidence>
<keyword evidence="1" id="KW-0472">Membrane</keyword>
<gene>
    <name evidence="2" type="ORF">KGA66_13780</name>
</gene>
<dbReference type="Proteomes" id="UP000677913">
    <property type="component" value="Unassembled WGS sequence"/>
</dbReference>
<reference evidence="2" key="1">
    <citation type="submission" date="2021-04" db="EMBL/GenBank/DDBJ databases">
        <title>Genome based classification of Actinospica acidithermotolerans sp. nov., an actinobacterium isolated from an Indonesian hot spring.</title>
        <authorList>
            <person name="Kusuma A.B."/>
            <person name="Putra K.E."/>
            <person name="Nafisah S."/>
            <person name="Loh J."/>
            <person name="Nouioui I."/>
            <person name="Goodfellow M."/>
        </authorList>
    </citation>
    <scope>NUCLEOTIDE SEQUENCE</scope>
    <source>
        <strain evidence="2">DSM 45618</strain>
    </source>
</reference>
<name>A0A8J7WKS0_9ACTN</name>
<feature type="transmembrane region" description="Helical" evidence="1">
    <location>
        <begin position="360"/>
        <end position="379"/>
    </location>
</feature>
<organism evidence="2 3">
    <name type="scientific">Actinocrinis puniceicyclus</name>
    <dbReference type="NCBI Taxonomy" id="977794"/>
    <lineage>
        <taxon>Bacteria</taxon>
        <taxon>Bacillati</taxon>
        <taxon>Actinomycetota</taxon>
        <taxon>Actinomycetes</taxon>
        <taxon>Catenulisporales</taxon>
        <taxon>Actinospicaceae</taxon>
        <taxon>Actinocrinis</taxon>
    </lineage>
</organism>
<comment type="caution">
    <text evidence="2">The sequence shown here is derived from an EMBL/GenBank/DDBJ whole genome shotgun (WGS) entry which is preliminary data.</text>
</comment>
<dbReference type="EMBL" id="JAGSXH010000042">
    <property type="protein sequence ID" value="MBS2964123.1"/>
    <property type="molecule type" value="Genomic_DNA"/>
</dbReference>
<dbReference type="AlphaFoldDB" id="A0A8J7WKS0"/>
<evidence type="ECO:0000256" key="1">
    <source>
        <dbReference type="SAM" id="Phobius"/>
    </source>
</evidence>
<sequence>MAYTNADEVPENPETAALAAAAGTSSSTLTEARPDAAATCDVPDGSAASRFRVLPRWSPRTYGPWLLVAGLMTVYLLISLARYYRFAPTSWDLGLFTEEVKQYAHFHAPIDDARSPGYEILGEHFSPITALLGPVFLLFPTAVTLLVAQAFLFALGAVPLVRLGADRIGTGAGYALGAAYGLSFGLAEAVDADFHEVAFAVPLIAFSLCAIVRGKYTHAALWALPLLLCKEDLGITVVLPIGIALILYGRTLLGSLLSAAGTAGSLLTIYWIIPTLNPTHQYEYWNKGGCADPTQPGGAKPITCLVGQGLQNPGGKLELVFLLLAITAFVALRSPLALLALPNLGSRFITTNATFWGTAWHYNAVLMPILFVAAAHGIARARAAEPLPDISRPPRRWARGVSRAMAAHGPVAMLAVSFALVPQFSYNQLFDPNTFTFDARTEALSHAISLVPDGVTVETTINMLAPLSARDDTFWVGNTPASVAPQYVVFDQVVSGFSPPISDVPGFEQQRHPGSKYKVVYQDGFGIYVLRNTS</sequence>
<proteinExistence type="predicted"/>
<feature type="transmembrane region" description="Helical" evidence="1">
    <location>
        <begin position="400"/>
        <end position="421"/>
    </location>
</feature>
<accession>A0A8J7WKS0</accession>
<evidence type="ECO:0000313" key="2">
    <source>
        <dbReference type="EMBL" id="MBS2964123.1"/>
    </source>
</evidence>
<feature type="transmembrane region" description="Helical" evidence="1">
    <location>
        <begin position="233"/>
        <end position="249"/>
    </location>
</feature>
<protein>
    <submittedName>
        <fullName evidence="2">DUF2079 domain-containing protein</fullName>
    </submittedName>
</protein>
<feature type="transmembrane region" description="Helical" evidence="1">
    <location>
        <begin position="319"/>
        <end position="340"/>
    </location>
</feature>